<keyword evidence="2" id="KW-1185">Reference proteome</keyword>
<dbReference type="Proteomes" id="UP001732700">
    <property type="component" value="Chromosome 4C"/>
</dbReference>
<dbReference type="EnsemblPlants" id="AVESA.00010b.r2.4CG1256610.1">
    <property type="protein sequence ID" value="AVESA.00010b.r2.4CG1256610.1.CDS"/>
    <property type="gene ID" value="AVESA.00010b.r2.4CG1256610"/>
</dbReference>
<protein>
    <submittedName>
        <fullName evidence="1">Uncharacterized protein</fullName>
    </submittedName>
</protein>
<organism evidence="1 2">
    <name type="scientific">Avena sativa</name>
    <name type="common">Oat</name>
    <dbReference type="NCBI Taxonomy" id="4498"/>
    <lineage>
        <taxon>Eukaryota</taxon>
        <taxon>Viridiplantae</taxon>
        <taxon>Streptophyta</taxon>
        <taxon>Embryophyta</taxon>
        <taxon>Tracheophyta</taxon>
        <taxon>Spermatophyta</taxon>
        <taxon>Magnoliopsida</taxon>
        <taxon>Liliopsida</taxon>
        <taxon>Poales</taxon>
        <taxon>Poaceae</taxon>
        <taxon>BOP clade</taxon>
        <taxon>Pooideae</taxon>
        <taxon>Poodae</taxon>
        <taxon>Poeae</taxon>
        <taxon>Poeae Chloroplast Group 1 (Aveneae type)</taxon>
        <taxon>Aveninae</taxon>
        <taxon>Avena</taxon>
    </lineage>
</organism>
<name>A0ACD5WQ94_AVESA</name>
<evidence type="ECO:0000313" key="1">
    <source>
        <dbReference type="EnsemblPlants" id="AVESA.00010b.r2.4CG1256610.1.CDS"/>
    </source>
</evidence>
<proteinExistence type="predicted"/>
<accession>A0ACD5WQ94</accession>
<reference evidence="1" key="2">
    <citation type="submission" date="2025-09" db="UniProtKB">
        <authorList>
            <consortium name="EnsemblPlants"/>
        </authorList>
    </citation>
    <scope>IDENTIFICATION</scope>
</reference>
<sequence length="487" mass="53563">MPEHQVRRDPEDPFPEAKFGPEDRQDRHRNDKHFTAERQVLLPGCDKIVSRTPSASAQETDDPTKIRRPNPLLLFLLHRIHRLHRFRRPLLPYFHSSTLISRFRSPQINSPANRAEGGRKMTTPNSCPDPPAAGDDGGPYIPAELIPDIAKHLTSLNDFFALRAGCRAYRAALPLCRDLLATQPPCLLVPHSASPSLPLFDLLDPGCPSFSLALFHVPQRRLHRFRARLPFARTGGVLTSDGAQVVAVDDASGEIIVTHLLTGAQVRLPKPPLAHDRIILTGGYLFAPVAGRTDIQYCSPWTAQWIVASYGGEHVIQDWRIVNGALYGFLPTCGLVVASLSKESSMGVWLLGGEFDQQVLLAMQESKGGALLGDCGGELLLIFKVGSIDPAYKIFRWDANEKMWARAMNLGGRTLFIGFEDFAACIGPDVPGIRGDCVYGSLPWAGGWSEYSLIDETCKCVTAKYAGEPGVGFGRPQVWVLPSLFCN</sequence>
<reference evidence="1" key="1">
    <citation type="submission" date="2021-05" db="EMBL/GenBank/DDBJ databases">
        <authorList>
            <person name="Scholz U."/>
            <person name="Mascher M."/>
            <person name="Fiebig A."/>
        </authorList>
    </citation>
    <scope>NUCLEOTIDE SEQUENCE [LARGE SCALE GENOMIC DNA]</scope>
</reference>
<evidence type="ECO:0000313" key="2">
    <source>
        <dbReference type="Proteomes" id="UP001732700"/>
    </source>
</evidence>